<reference evidence="2" key="1">
    <citation type="submission" date="2016-01" db="EMBL/GenBank/DDBJ databases">
        <title>Reference transcriptome for the parasite Schistocephalus solidus: insights into the molecular evolution of parasitism.</title>
        <authorList>
            <person name="Hebert F.O."/>
            <person name="Grambauer S."/>
            <person name="Barber I."/>
            <person name="Landry C.R."/>
            <person name="Aubin-Horth N."/>
        </authorList>
    </citation>
    <scope>NUCLEOTIDE SEQUENCE</scope>
</reference>
<protein>
    <submittedName>
        <fullName evidence="2">Uncharacterized protein</fullName>
    </submittedName>
</protein>
<name>A0A0X3PDF2_SCHSO</name>
<proteinExistence type="predicted"/>
<gene>
    <name evidence="2" type="ORF">TR124412</name>
</gene>
<sequence length="202" mass="22107">MIRRQLPPPEPPARTTAAGCAVKIVAPSIGTSATSEVVTTASVHDTDNPVTTFICNASMSVRRHGAVDTIGVSITALRTTATFGHPDFVLTITPVTTDTALTSIGVSRTGTLTSPSTSNVTRSAGYRHQQFSGRRFRHHHHRHRHSSNPLNRWCRCRRNLPHRLYPCRNPCLNLLHWHQFSSSSDGSEGVELTDISISTPPQ</sequence>
<accession>A0A0X3PDF2</accession>
<dbReference type="EMBL" id="GEEE01015278">
    <property type="protein sequence ID" value="JAP47947.1"/>
    <property type="molecule type" value="Transcribed_RNA"/>
</dbReference>
<evidence type="ECO:0000256" key="1">
    <source>
        <dbReference type="SAM" id="MobiDB-lite"/>
    </source>
</evidence>
<organism evidence="2">
    <name type="scientific">Schistocephalus solidus</name>
    <name type="common">Tapeworm</name>
    <dbReference type="NCBI Taxonomy" id="70667"/>
    <lineage>
        <taxon>Eukaryota</taxon>
        <taxon>Metazoa</taxon>
        <taxon>Spiralia</taxon>
        <taxon>Lophotrochozoa</taxon>
        <taxon>Platyhelminthes</taxon>
        <taxon>Cestoda</taxon>
        <taxon>Eucestoda</taxon>
        <taxon>Diphyllobothriidea</taxon>
        <taxon>Diphyllobothriidae</taxon>
        <taxon>Schistocephalus</taxon>
    </lineage>
</organism>
<feature type="region of interest" description="Disordered" evidence="1">
    <location>
        <begin position="181"/>
        <end position="202"/>
    </location>
</feature>
<dbReference type="AlphaFoldDB" id="A0A0X3PDF2"/>
<evidence type="ECO:0000313" key="2">
    <source>
        <dbReference type="EMBL" id="JAP47947.1"/>
    </source>
</evidence>